<organism evidence="1 2">
    <name type="scientific">Anaeroplasma bactoclasticum</name>
    <dbReference type="NCBI Taxonomy" id="2088"/>
    <lineage>
        <taxon>Bacteria</taxon>
        <taxon>Bacillati</taxon>
        <taxon>Mycoplasmatota</taxon>
        <taxon>Mollicutes</taxon>
        <taxon>Anaeroplasmatales</taxon>
        <taxon>Anaeroplasmataceae</taxon>
        <taxon>Anaeroplasma</taxon>
    </lineage>
</organism>
<dbReference type="Gene3D" id="3.40.50.1000">
    <property type="entry name" value="HAD superfamily/HAD-like"/>
    <property type="match status" value="1"/>
</dbReference>
<dbReference type="InterPro" id="IPR027706">
    <property type="entry name" value="PGP_Pase"/>
</dbReference>
<gene>
    <name evidence="1" type="ORF">EI71_00953</name>
</gene>
<proteinExistence type="predicted"/>
<name>A0A397RRW3_9MOLU</name>
<evidence type="ECO:0008006" key="3">
    <source>
        <dbReference type="Google" id="ProtNLM"/>
    </source>
</evidence>
<dbReference type="Pfam" id="PF09419">
    <property type="entry name" value="PGP_phosphatase"/>
    <property type="match status" value="1"/>
</dbReference>
<dbReference type="InterPro" id="IPR036412">
    <property type="entry name" value="HAD-like_sf"/>
</dbReference>
<sequence>MIKKLIPDYYYKSIYDIPLSELYDKGIRLILTDLDNTLISYGQTDPSDELFDFKKKVLDLGFEFILVSNSRKKRVDHFANMYDIPYVKFSTKPLKRGIKKAIKKIAKEKYNNDQILLLGDQLMTDVLGGKRCKIKVCLIEPIDKRTDILSTRINRGIESFFLRRIKKKMRNEYDLKLKEFAGDENDWKKV</sequence>
<dbReference type="GO" id="GO:0008962">
    <property type="term" value="F:phosphatidylglycerophosphatase activity"/>
    <property type="evidence" value="ECO:0007669"/>
    <property type="project" value="InterPro"/>
</dbReference>
<dbReference type="Proteomes" id="UP000266506">
    <property type="component" value="Unassembled WGS sequence"/>
</dbReference>
<evidence type="ECO:0000313" key="1">
    <source>
        <dbReference type="EMBL" id="RIA75922.1"/>
    </source>
</evidence>
<dbReference type="FunCoup" id="A0A397RRW3">
    <property type="interactions" value="110"/>
</dbReference>
<dbReference type="EMBL" id="QXEV01000008">
    <property type="protein sequence ID" value="RIA75922.1"/>
    <property type="molecule type" value="Genomic_DNA"/>
</dbReference>
<dbReference type="AlphaFoldDB" id="A0A397RRW3"/>
<dbReference type="SUPFAM" id="SSF56784">
    <property type="entry name" value="HAD-like"/>
    <property type="match status" value="1"/>
</dbReference>
<dbReference type="InterPro" id="IPR023214">
    <property type="entry name" value="HAD_sf"/>
</dbReference>
<evidence type="ECO:0000313" key="2">
    <source>
        <dbReference type="Proteomes" id="UP000266506"/>
    </source>
</evidence>
<comment type="caution">
    <text evidence="1">The sequence shown here is derived from an EMBL/GenBank/DDBJ whole genome shotgun (WGS) entry which is preliminary data.</text>
</comment>
<protein>
    <recommendedName>
        <fullName evidence="3">YqeG family HAD IIIA-type phosphatase</fullName>
    </recommendedName>
</protein>
<keyword evidence="2" id="KW-1185">Reference proteome</keyword>
<dbReference type="InParanoid" id="A0A397RRW3"/>
<reference evidence="1 2" key="1">
    <citation type="submission" date="2018-08" db="EMBL/GenBank/DDBJ databases">
        <title>Genomic Encyclopedia of Archaeal and Bacterial Type Strains, Phase II (KMG-II): from individual species to whole genera.</title>
        <authorList>
            <person name="Goeker M."/>
        </authorList>
    </citation>
    <scope>NUCLEOTIDE SEQUENCE [LARGE SCALE GENOMIC DNA]</scope>
    <source>
        <strain evidence="1 2">ATCC 27112</strain>
    </source>
</reference>
<accession>A0A397RRW3</accession>